<accession>A0A1R1PC68</accession>
<sequence length="84" mass="9104">MTLVLVQVLLKQSQCTIDPALAVLGISCCSCSTTIDVGCNVVNLGAVFVRYNASRCRPCVCPQDYTIFVNQAYNRGTSLCEFGF</sequence>
<evidence type="ECO:0000313" key="2">
    <source>
        <dbReference type="Proteomes" id="UP000188320"/>
    </source>
</evidence>
<proteinExistence type="predicted"/>
<dbReference type="AlphaFoldDB" id="A0A1R1PC68"/>
<reference evidence="2" key="1">
    <citation type="submission" date="2017-01" db="EMBL/GenBank/DDBJ databases">
        <authorList>
            <person name="Wang Y."/>
            <person name="White M."/>
            <person name="Kvist S."/>
            <person name="Moncalvo J.-M."/>
        </authorList>
    </citation>
    <scope>NUCLEOTIDE SEQUENCE [LARGE SCALE GENOMIC DNA]</scope>
    <source>
        <strain evidence="2">COL-18-3</strain>
    </source>
</reference>
<comment type="caution">
    <text evidence="1">The sequence shown here is derived from an EMBL/GenBank/DDBJ whole genome shotgun (WGS) entry which is preliminary data.</text>
</comment>
<keyword evidence="2" id="KW-1185">Reference proteome</keyword>
<name>A0A1R1PC68_ZANCU</name>
<gene>
    <name evidence="1" type="ORF">AX774_g8146</name>
</gene>
<organism evidence="1 2">
    <name type="scientific">Zancudomyces culisetae</name>
    <name type="common">Gut fungus</name>
    <name type="synonym">Smittium culisetae</name>
    <dbReference type="NCBI Taxonomy" id="1213189"/>
    <lineage>
        <taxon>Eukaryota</taxon>
        <taxon>Fungi</taxon>
        <taxon>Fungi incertae sedis</taxon>
        <taxon>Zoopagomycota</taxon>
        <taxon>Kickxellomycotina</taxon>
        <taxon>Harpellomycetes</taxon>
        <taxon>Harpellales</taxon>
        <taxon>Legeriomycetaceae</taxon>
        <taxon>Zancudomyces</taxon>
    </lineage>
</organism>
<evidence type="ECO:0000313" key="1">
    <source>
        <dbReference type="EMBL" id="OMH78462.1"/>
    </source>
</evidence>
<dbReference type="Proteomes" id="UP000188320">
    <property type="component" value="Unassembled WGS sequence"/>
</dbReference>
<dbReference type="EMBL" id="LSSK01001922">
    <property type="protein sequence ID" value="OMH78462.1"/>
    <property type="molecule type" value="Genomic_DNA"/>
</dbReference>
<protein>
    <submittedName>
        <fullName evidence="1">Uncharacterized protein</fullName>
    </submittedName>
</protein>